<protein>
    <recommendedName>
        <fullName evidence="3">Lipoprotein</fullName>
    </recommendedName>
</protein>
<dbReference type="AlphaFoldDB" id="A0A9X3BH66"/>
<comment type="caution">
    <text evidence="1">The sequence shown here is derived from an EMBL/GenBank/DDBJ whole genome shotgun (WGS) entry which is preliminary data.</text>
</comment>
<keyword evidence="2" id="KW-1185">Reference proteome</keyword>
<dbReference type="Proteomes" id="UP001155483">
    <property type="component" value="Unassembled WGS sequence"/>
</dbReference>
<name>A0A9X3BH66_9BACT</name>
<sequence length="193" mass="22318">MNKLIFTSLLCCALLYSCKSKQKEGEEPNEFFPVLSFLKSQVAHIDTSFYQIIKVQNENGHSDTAYIKREEFKTYARDFFSIPDLSSDDLKDEYTETKLYDDAINRVVLSYSPKKVDGGIQRQDITISPSGDSSKVETIYIDWVDDKGDSVVHKKMFWQMDKSFQIITSISKPEQPERLKTLQVSWRQFAPAE</sequence>
<accession>A0A9X3BH66</accession>
<organism evidence="1 2">
    <name type="scientific">Paraflavisolibacter caeni</name>
    <dbReference type="NCBI Taxonomy" id="2982496"/>
    <lineage>
        <taxon>Bacteria</taxon>
        <taxon>Pseudomonadati</taxon>
        <taxon>Bacteroidota</taxon>
        <taxon>Chitinophagia</taxon>
        <taxon>Chitinophagales</taxon>
        <taxon>Chitinophagaceae</taxon>
        <taxon>Paraflavisolibacter</taxon>
    </lineage>
</organism>
<reference evidence="1" key="2">
    <citation type="submission" date="2023-04" db="EMBL/GenBank/DDBJ databases">
        <title>Paracnuella aquatica gen. nov., sp. nov., a member of the family Chitinophagaceae isolated from a hot spring.</title>
        <authorList>
            <person name="Wang C."/>
        </authorList>
    </citation>
    <scope>NUCLEOTIDE SEQUENCE</scope>
    <source>
        <strain evidence="1">LB-8</strain>
    </source>
</reference>
<evidence type="ECO:0008006" key="3">
    <source>
        <dbReference type="Google" id="ProtNLM"/>
    </source>
</evidence>
<dbReference type="EMBL" id="JAOTIF010000002">
    <property type="protein sequence ID" value="MCU7548528.1"/>
    <property type="molecule type" value="Genomic_DNA"/>
</dbReference>
<dbReference type="PROSITE" id="PS51257">
    <property type="entry name" value="PROKAR_LIPOPROTEIN"/>
    <property type="match status" value="1"/>
</dbReference>
<proteinExistence type="predicted"/>
<reference evidence="1" key="1">
    <citation type="submission" date="2022-09" db="EMBL/GenBank/DDBJ databases">
        <authorList>
            <person name="Yuan C."/>
            <person name="Ke Z."/>
        </authorList>
    </citation>
    <scope>NUCLEOTIDE SEQUENCE</scope>
    <source>
        <strain evidence="1">LB-8</strain>
    </source>
</reference>
<dbReference type="RefSeq" id="WP_279295975.1">
    <property type="nucleotide sequence ID" value="NZ_JAOTIF010000002.1"/>
</dbReference>
<evidence type="ECO:0000313" key="1">
    <source>
        <dbReference type="EMBL" id="MCU7548528.1"/>
    </source>
</evidence>
<evidence type="ECO:0000313" key="2">
    <source>
        <dbReference type="Proteomes" id="UP001155483"/>
    </source>
</evidence>
<gene>
    <name evidence="1" type="ORF">OCK74_05340</name>
</gene>